<dbReference type="VEuPathDB" id="TriTrypDB:TCDM_05443"/>
<dbReference type="Proteomes" id="UP000246078">
    <property type="component" value="Unassembled WGS sequence"/>
</dbReference>
<dbReference type="AlphaFoldDB" id="A0A2V2WFN8"/>
<dbReference type="VEuPathDB" id="TriTrypDB:TCSYLVIO_007572"/>
<dbReference type="VEuPathDB" id="TriTrypDB:TcCL_NonESM03561"/>
<name>A0A2V2WFN8_TRYCR</name>
<dbReference type="VEuPathDB" id="TriTrypDB:C3747_101g162"/>
<protein>
    <submittedName>
        <fullName evidence="1">Uncharacterized protein</fullName>
    </submittedName>
</protein>
<gene>
    <name evidence="1" type="ORF">C3747_101g162</name>
</gene>
<comment type="caution">
    <text evidence="1">The sequence shown here is derived from an EMBL/GenBank/DDBJ whole genome shotgun (WGS) entry which is preliminary data.</text>
</comment>
<dbReference type="VEuPathDB" id="TriTrypDB:TcG_11002"/>
<dbReference type="VEuPathDB" id="TriTrypDB:Tc_MARK_8423"/>
<dbReference type="VEuPathDB" id="TriTrypDB:ECC02_005060"/>
<dbReference type="EMBL" id="PRFC01000101">
    <property type="protein sequence ID" value="PWV07428.1"/>
    <property type="molecule type" value="Genomic_DNA"/>
</dbReference>
<evidence type="ECO:0000313" key="2">
    <source>
        <dbReference type="Proteomes" id="UP000246078"/>
    </source>
</evidence>
<proteinExistence type="predicted"/>
<dbReference type="VEuPathDB" id="TriTrypDB:C4B63_406g3"/>
<evidence type="ECO:0000313" key="1">
    <source>
        <dbReference type="EMBL" id="PWV07428.1"/>
    </source>
</evidence>
<sequence>MAGRPIPPSGLVKAVAGVTQASRGDTKKACWTISTTEVLCTRMHSWQSTFDCYEFLRKRHLPIADEAVMSLLLRLQIALKGNGASASTLLEVLNFSSSFEVESRRRRHGEKGSNFIFKSINTDDVSHSPPSPLAFLLHSTQYQPTLRPLYHRLRYIVRNMAHSAGESSVVVGNDHHGSNSVRCYQALFSDLLPILLAPCVVVNLSLWHNLRKRRWEDALRTIHNLHFYSLLKPYTRELQKVRLKSDTKSILDAVSHDVCYKACIDPPSLVPLMDELLLRWESYWDALKGTTEAQRVFSGGLHSSSSLHCAAAFLDNEATVSFTLEDDKNSMEQTLKEKDSSPLAILSELEKSSLEVLRFAALISFYRECKEEDEIQEELEIFHRLMEATTRIADFSVCRRVALEWANAYEGGVPPSERRRVLPSISTEQLVLTRLILRAPSCEIVLQVLDEWPFILCDHSCALEEGKRKILFRKKIPTTMRCREVIFALATRLSPLTFLEEIVNKRLSASSEVLEKCVREVVRDSLLRGSLHDAAENFWMCQAHLELATLCGMGGPSHSDDELSLLLREYLSQRLSVREKRNFISGLFRRVGEGNYRVVINAVCILDEEEVDGFRRAATKHTCALSLLLQVMVSWVKDDQQLGDAAVLLRHIVCVLEEKNLEPFEHELDKPEQRIHSSLHFGWTSGEVMTLFFEAVAYLGFLTNDKAAREGAEADTALQWLRLLSEIPSSLCDEQTLVVWLFWTMRALVQWEESLNFSFTSSTVAEAITESVLAAVRNLSLSLEKCGEDAVLPPMLLNWLASYTGMPWGDATAWIAKHAGVEASQRRRFLFIRLPFGHATFDSSTDAPSRKRLLSSIEWELQKETIHRCGGLGQDTPHGDDKLEMKLQGLFKTIRVTLLRAWQSRAFSVCSSGEMNPNMTDAFSPVAPRVPVYKRKGFLRNRSRAHDEIALFSFQELVGCLLEETSLKQVKATNKET</sequence>
<accession>A0A2V2WFN8</accession>
<dbReference type="VEuPathDB" id="TriTrypDB:TcBrA4_0133350"/>
<organism evidence="1 2">
    <name type="scientific">Trypanosoma cruzi</name>
    <dbReference type="NCBI Taxonomy" id="5693"/>
    <lineage>
        <taxon>Eukaryota</taxon>
        <taxon>Discoba</taxon>
        <taxon>Euglenozoa</taxon>
        <taxon>Kinetoplastea</taxon>
        <taxon>Metakinetoplastina</taxon>
        <taxon>Trypanosomatida</taxon>
        <taxon>Trypanosomatidae</taxon>
        <taxon>Trypanosoma</taxon>
        <taxon>Schizotrypanum</taxon>
    </lineage>
</organism>
<dbReference type="VEuPathDB" id="TriTrypDB:TcCL_NonESM10370"/>
<dbReference type="VEuPathDB" id="TriTrypDB:TcCLB.511249.100"/>
<reference evidence="1 2" key="1">
    <citation type="journal article" date="2018" name="Microb. Genom.">
        <title>Expanding an expanded genome: long-read sequencing of Trypanosoma cruzi.</title>
        <authorList>
            <person name="Berna L."/>
            <person name="Rodriguez M."/>
            <person name="Chiribao M.L."/>
            <person name="Parodi-Talice A."/>
            <person name="Pita S."/>
            <person name="Rijo G."/>
            <person name="Alvarez-Valin F."/>
            <person name="Robello C."/>
        </authorList>
    </citation>
    <scope>NUCLEOTIDE SEQUENCE [LARGE SCALE GENOMIC DNA]</scope>
    <source>
        <strain evidence="1 2">TCC</strain>
    </source>
</reference>
<dbReference type="VEuPathDB" id="TriTrypDB:TcCLB.480975.10"/>